<keyword evidence="5 8" id="KW-0812">Transmembrane</keyword>
<protein>
    <submittedName>
        <fullName evidence="9">Iron complex transport system permease protein</fullName>
    </submittedName>
</protein>
<evidence type="ECO:0000256" key="3">
    <source>
        <dbReference type="ARBA" id="ARBA00022448"/>
    </source>
</evidence>
<dbReference type="SUPFAM" id="SSF81345">
    <property type="entry name" value="ABC transporter involved in vitamin B12 uptake, BtuC"/>
    <property type="match status" value="1"/>
</dbReference>
<feature type="transmembrane region" description="Helical" evidence="8">
    <location>
        <begin position="15"/>
        <end position="34"/>
    </location>
</feature>
<evidence type="ECO:0000256" key="8">
    <source>
        <dbReference type="SAM" id="Phobius"/>
    </source>
</evidence>
<name>A0A1I4IID1_9FIRM</name>
<dbReference type="Proteomes" id="UP000199520">
    <property type="component" value="Unassembled WGS sequence"/>
</dbReference>
<dbReference type="EMBL" id="FOTS01000008">
    <property type="protein sequence ID" value="SFL53581.1"/>
    <property type="molecule type" value="Genomic_DNA"/>
</dbReference>
<dbReference type="InterPro" id="IPR037294">
    <property type="entry name" value="ABC_BtuC-like"/>
</dbReference>
<reference evidence="10" key="1">
    <citation type="submission" date="2016-10" db="EMBL/GenBank/DDBJ databases">
        <authorList>
            <person name="Varghese N."/>
            <person name="Submissions S."/>
        </authorList>
    </citation>
    <scope>NUCLEOTIDE SEQUENCE [LARGE SCALE GENOMIC DNA]</scope>
    <source>
        <strain evidence="10">DSM 13327</strain>
    </source>
</reference>
<dbReference type="InterPro" id="IPR000522">
    <property type="entry name" value="ABC_transptr_permease_BtuC"/>
</dbReference>
<dbReference type="GO" id="GO:0033214">
    <property type="term" value="P:siderophore-iron import into cell"/>
    <property type="evidence" value="ECO:0007669"/>
    <property type="project" value="TreeGrafter"/>
</dbReference>
<comment type="subcellular location">
    <subcellularLocation>
        <location evidence="1">Cell membrane</location>
        <topology evidence="1">Multi-pass membrane protein</topology>
    </subcellularLocation>
</comment>
<evidence type="ECO:0000256" key="2">
    <source>
        <dbReference type="ARBA" id="ARBA00007935"/>
    </source>
</evidence>
<dbReference type="GO" id="GO:0005886">
    <property type="term" value="C:plasma membrane"/>
    <property type="evidence" value="ECO:0007669"/>
    <property type="project" value="UniProtKB-SubCell"/>
</dbReference>
<feature type="transmembrane region" description="Helical" evidence="8">
    <location>
        <begin position="124"/>
        <end position="148"/>
    </location>
</feature>
<evidence type="ECO:0000313" key="10">
    <source>
        <dbReference type="Proteomes" id="UP000199520"/>
    </source>
</evidence>
<keyword evidence="3" id="KW-0813">Transport</keyword>
<sequence length="342" mass="36206">MGSTGRQKKKKNSKIIAVLLVLGVLLVLSIIFSMKSGYTHLTFHDLLRILLGGGSDKENLVLFTFRMPRIIIAMLVGAGLALSGCIIQGIARNALADPGLLGINAGAGLMVVLFVLLFPTKTALSIFTLPFLALIGAGLAAVLIYLLAYKNLEGLSPLRLILTGVGMQVGISAAMIVLVILLDESQFNFVTVWQAGRIWGASWKFVIALLPWLLVLVPYVFFKARVLDVLGAGEEIALGLGVAVEQERRILLAAAVALAASCVAVSGNISFVGLIAPHLARRLVGPGHQILLPCCALTGALLVSISDIIARTLVQPSEIPTGIVVAVVGAPYFLYLLAKSRR</sequence>
<gene>
    <name evidence="9" type="ORF">SAMN04490355_100842</name>
</gene>
<feature type="transmembrane region" description="Helical" evidence="8">
    <location>
        <begin position="99"/>
        <end position="118"/>
    </location>
</feature>
<keyword evidence="4" id="KW-1003">Cell membrane</keyword>
<comment type="similarity">
    <text evidence="2">Belongs to the binding-protein-dependent transport system permease family. FecCD subfamily.</text>
</comment>
<dbReference type="PANTHER" id="PTHR30472:SF64">
    <property type="entry name" value="IRON(3+)-HYDROXAMATE IMPORT SYSTEM PERMEASE PROTEIN FHUG"/>
    <property type="match status" value="1"/>
</dbReference>
<keyword evidence="6 8" id="KW-1133">Transmembrane helix</keyword>
<dbReference type="PANTHER" id="PTHR30472">
    <property type="entry name" value="FERRIC ENTEROBACTIN TRANSPORT SYSTEM PERMEASE PROTEIN"/>
    <property type="match status" value="1"/>
</dbReference>
<feature type="transmembrane region" description="Helical" evidence="8">
    <location>
        <begin position="290"/>
        <end position="313"/>
    </location>
</feature>
<dbReference type="Pfam" id="PF01032">
    <property type="entry name" value="FecCD"/>
    <property type="match status" value="1"/>
</dbReference>
<keyword evidence="10" id="KW-1185">Reference proteome</keyword>
<evidence type="ECO:0000256" key="4">
    <source>
        <dbReference type="ARBA" id="ARBA00022475"/>
    </source>
</evidence>
<dbReference type="FunFam" id="1.10.3470.10:FF:000001">
    <property type="entry name" value="Vitamin B12 ABC transporter permease BtuC"/>
    <property type="match status" value="1"/>
</dbReference>
<dbReference type="CDD" id="cd06550">
    <property type="entry name" value="TM_ABC_iron-siderophores_like"/>
    <property type="match status" value="1"/>
</dbReference>
<feature type="transmembrane region" description="Helical" evidence="8">
    <location>
        <begin position="319"/>
        <end position="338"/>
    </location>
</feature>
<dbReference type="GO" id="GO:0022857">
    <property type="term" value="F:transmembrane transporter activity"/>
    <property type="evidence" value="ECO:0007669"/>
    <property type="project" value="InterPro"/>
</dbReference>
<proteinExistence type="inferred from homology"/>
<dbReference type="RefSeq" id="WP_090933846.1">
    <property type="nucleotide sequence ID" value="NZ_FOTS01000008.1"/>
</dbReference>
<dbReference type="STRING" id="1123291.SAMN04490355_100842"/>
<evidence type="ECO:0000256" key="1">
    <source>
        <dbReference type="ARBA" id="ARBA00004651"/>
    </source>
</evidence>
<feature type="transmembrane region" description="Helical" evidence="8">
    <location>
        <begin position="202"/>
        <end position="221"/>
    </location>
</feature>
<evidence type="ECO:0000313" key="9">
    <source>
        <dbReference type="EMBL" id="SFL53581.1"/>
    </source>
</evidence>
<evidence type="ECO:0000256" key="6">
    <source>
        <dbReference type="ARBA" id="ARBA00022989"/>
    </source>
</evidence>
<dbReference type="OrthoDB" id="9792889at2"/>
<dbReference type="AlphaFoldDB" id="A0A1I4IID1"/>
<keyword evidence="7 8" id="KW-0472">Membrane</keyword>
<dbReference type="Gene3D" id="1.10.3470.10">
    <property type="entry name" value="ABC transporter involved in vitamin B12 uptake, BtuC"/>
    <property type="match status" value="1"/>
</dbReference>
<accession>A0A1I4IID1</accession>
<feature type="transmembrane region" description="Helical" evidence="8">
    <location>
        <begin position="160"/>
        <end position="182"/>
    </location>
</feature>
<feature type="transmembrane region" description="Helical" evidence="8">
    <location>
        <begin position="250"/>
        <end position="278"/>
    </location>
</feature>
<feature type="transmembrane region" description="Helical" evidence="8">
    <location>
        <begin position="70"/>
        <end position="87"/>
    </location>
</feature>
<organism evidence="9 10">
    <name type="scientific">Pelosinus propionicus DSM 13327</name>
    <dbReference type="NCBI Taxonomy" id="1123291"/>
    <lineage>
        <taxon>Bacteria</taxon>
        <taxon>Bacillati</taxon>
        <taxon>Bacillota</taxon>
        <taxon>Negativicutes</taxon>
        <taxon>Selenomonadales</taxon>
        <taxon>Sporomusaceae</taxon>
        <taxon>Pelosinus</taxon>
    </lineage>
</organism>
<evidence type="ECO:0000256" key="7">
    <source>
        <dbReference type="ARBA" id="ARBA00023136"/>
    </source>
</evidence>
<evidence type="ECO:0000256" key="5">
    <source>
        <dbReference type="ARBA" id="ARBA00022692"/>
    </source>
</evidence>